<organism evidence="1">
    <name type="scientific">Arundo donax</name>
    <name type="common">Giant reed</name>
    <name type="synonym">Donax arundinaceus</name>
    <dbReference type="NCBI Taxonomy" id="35708"/>
    <lineage>
        <taxon>Eukaryota</taxon>
        <taxon>Viridiplantae</taxon>
        <taxon>Streptophyta</taxon>
        <taxon>Embryophyta</taxon>
        <taxon>Tracheophyta</taxon>
        <taxon>Spermatophyta</taxon>
        <taxon>Magnoliopsida</taxon>
        <taxon>Liliopsida</taxon>
        <taxon>Poales</taxon>
        <taxon>Poaceae</taxon>
        <taxon>PACMAD clade</taxon>
        <taxon>Arundinoideae</taxon>
        <taxon>Arundineae</taxon>
        <taxon>Arundo</taxon>
    </lineage>
</organism>
<dbReference type="EMBL" id="GBRH01187366">
    <property type="protein sequence ID" value="JAE10530.1"/>
    <property type="molecule type" value="Transcribed_RNA"/>
</dbReference>
<name>A0A0A9FBW5_ARUDO</name>
<evidence type="ECO:0000313" key="1">
    <source>
        <dbReference type="EMBL" id="JAE10530.1"/>
    </source>
</evidence>
<dbReference type="AlphaFoldDB" id="A0A0A9FBW5"/>
<sequence length="67" mass="7946">MSRATPTISPHMGSDLYCTSEGIFFANLQVRVRDRLLHHWEHYCHTTRVFATLCKRKPSFRMEPFFS</sequence>
<reference evidence="1" key="1">
    <citation type="submission" date="2014-09" db="EMBL/GenBank/DDBJ databases">
        <authorList>
            <person name="Magalhaes I.L.F."/>
            <person name="Oliveira U."/>
            <person name="Santos F.R."/>
            <person name="Vidigal T.H.D.A."/>
            <person name="Brescovit A.D."/>
            <person name="Santos A.J."/>
        </authorList>
    </citation>
    <scope>NUCLEOTIDE SEQUENCE</scope>
    <source>
        <tissue evidence="1">Shoot tissue taken approximately 20 cm above the soil surface</tissue>
    </source>
</reference>
<accession>A0A0A9FBW5</accession>
<reference evidence="1" key="2">
    <citation type="journal article" date="2015" name="Data Brief">
        <title>Shoot transcriptome of the giant reed, Arundo donax.</title>
        <authorList>
            <person name="Barrero R.A."/>
            <person name="Guerrero F.D."/>
            <person name="Moolhuijzen P."/>
            <person name="Goolsby J.A."/>
            <person name="Tidwell J."/>
            <person name="Bellgard S.E."/>
            <person name="Bellgard M.I."/>
        </authorList>
    </citation>
    <scope>NUCLEOTIDE SEQUENCE</scope>
    <source>
        <tissue evidence="1">Shoot tissue taken approximately 20 cm above the soil surface</tissue>
    </source>
</reference>
<protein>
    <submittedName>
        <fullName evidence="1">Uncharacterized protein</fullName>
    </submittedName>
</protein>
<proteinExistence type="predicted"/>